<dbReference type="KEGG" id="ftj:FTUN_1287"/>
<evidence type="ECO:0000313" key="2">
    <source>
        <dbReference type="Proteomes" id="UP000503447"/>
    </source>
</evidence>
<organism evidence="1 2">
    <name type="scientific">Frigoriglobus tundricola</name>
    <dbReference type="NCBI Taxonomy" id="2774151"/>
    <lineage>
        <taxon>Bacteria</taxon>
        <taxon>Pseudomonadati</taxon>
        <taxon>Planctomycetota</taxon>
        <taxon>Planctomycetia</taxon>
        <taxon>Gemmatales</taxon>
        <taxon>Gemmataceae</taxon>
        <taxon>Frigoriglobus</taxon>
    </lineage>
</organism>
<accession>A0A6M5YKG5</accession>
<dbReference type="Proteomes" id="UP000503447">
    <property type="component" value="Chromosome"/>
</dbReference>
<name>A0A6M5YKG5_9BACT</name>
<reference evidence="2" key="1">
    <citation type="submission" date="2020-05" db="EMBL/GenBank/DDBJ databases">
        <title>Frigoriglobus tundricola gen. nov., sp. nov., a psychrotolerant cellulolytic planctomycete of the family Gemmataceae with two divergent copies of 16S rRNA gene.</title>
        <authorList>
            <person name="Kulichevskaya I.S."/>
            <person name="Ivanova A.A."/>
            <person name="Naumoff D.G."/>
            <person name="Beletsky A.V."/>
            <person name="Rijpstra W.I.C."/>
            <person name="Sinninghe Damste J.S."/>
            <person name="Mardanov A.V."/>
            <person name="Ravin N.V."/>
            <person name="Dedysh S.N."/>
        </authorList>
    </citation>
    <scope>NUCLEOTIDE SEQUENCE [LARGE SCALE GENOMIC DNA]</scope>
    <source>
        <strain evidence="2">PL17</strain>
    </source>
</reference>
<gene>
    <name evidence="1" type="ORF">FTUN_1287</name>
</gene>
<dbReference type="EMBL" id="CP053452">
    <property type="protein sequence ID" value="QJW93776.1"/>
    <property type="molecule type" value="Genomic_DNA"/>
</dbReference>
<keyword evidence="2" id="KW-1185">Reference proteome</keyword>
<proteinExistence type="predicted"/>
<evidence type="ECO:0000313" key="1">
    <source>
        <dbReference type="EMBL" id="QJW93776.1"/>
    </source>
</evidence>
<dbReference type="AlphaFoldDB" id="A0A6M5YKG5"/>
<protein>
    <submittedName>
        <fullName evidence="1">Uncharacterized protein</fullName>
    </submittedName>
</protein>
<sequence length="45" mass="4733">MWVKGVMGNDSVPTAAAHVRCALLAERIRSPAAHAATPVPHTDAR</sequence>